<feature type="signal peptide" evidence="1">
    <location>
        <begin position="1"/>
        <end position="19"/>
    </location>
</feature>
<keyword evidence="1" id="KW-0732">Signal</keyword>
<evidence type="ECO:0000256" key="1">
    <source>
        <dbReference type="SAM" id="SignalP"/>
    </source>
</evidence>
<evidence type="ECO:0000313" key="2">
    <source>
        <dbReference type="EMBL" id="MBL6458381.1"/>
    </source>
</evidence>
<accession>A0ABS1V9L8</accession>
<evidence type="ECO:0000313" key="3">
    <source>
        <dbReference type="Proteomes" id="UP000606490"/>
    </source>
</evidence>
<reference evidence="2 3" key="1">
    <citation type="submission" date="2021-01" db="EMBL/GenBank/DDBJ databases">
        <title>Belnapia mucosa sp. nov. and Belnapia arida sp. nov., isolated from the Tabernas Desert (Almeria, Spain).</title>
        <authorList>
            <person name="Molina-Menor E."/>
            <person name="Vidal-Verdu A."/>
            <person name="Calonge A."/>
            <person name="Satari L."/>
            <person name="Pereto Magraner J."/>
            <person name="Porcar Miralles M."/>
        </authorList>
    </citation>
    <scope>NUCLEOTIDE SEQUENCE [LARGE SCALE GENOMIC DNA]</scope>
    <source>
        <strain evidence="2 3">T6</strain>
    </source>
</reference>
<gene>
    <name evidence="2" type="ORF">JMJ55_23870</name>
</gene>
<organism evidence="2 3">
    <name type="scientific">Belnapia mucosa</name>
    <dbReference type="NCBI Taxonomy" id="2804532"/>
    <lineage>
        <taxon>Bacteria</taxon>
        <taxon>Pseudomonadati</taxon>
        <taxon>Pseudomonadota</taxon>
        <taxon>Alphaproteobacteria</taxon>
        <taxon>Acetobacterales</taxon>
        <taxon>Roseomonadaceae</taxon>
        <taxon>Belnapia</taxon>
    </lineage>
</organism>
<protein>
    <submittedName>
        <fullName evidence="2">DUF4198 domain-containing protein</fullName>
    </submittedName>
</protein>
<dbReference type="RefSeq" id="WP_202828122.1">
    <property type="nucleotide sequence ID" value="NZ_JAEUXJ010000014.1"/>
</dbReference>
<keyword evidence="3" id="KW-1185">Reference proteome</keyword>
<dbReference type="InterPro" id="IPR019613">
    <property type="entry name" value="DUF4198"/>
</dbReference>
<dbReference type="Proteomes" id="UP000606490">
    <property type="component" value="Unassembled WGS sequence"/>
</dbReference>
<dbReference type="Pfam" id="PF10670">
    <property type="entry name" value="DUF4198"/>
    <property type="match status" value="1"/>
</dbReference>
<name>A0ABS1V9L8_9PROT</name>
<dbReference type="EMBL" id="JAEUXJ010000014">
    <property type="protein sequence ID" value="MBL6458381.1"/>
    <property type="molecule type" value="Genomic_DNA"/>
</dbReference>
<sequence length="219" mass="23931">MTRWMPVVALLLAAGPTTAHQIWLERDGLTARAYFGEPVENRRERAGGLLDRIPGPRAFAGDPAASLPLTRADDHFGATLTPGTGDVRLVEDGIPPFGREEKTKTIMLAREGRSEARHGLDLELVPVTSGGNEFSVLLRGQPLPRAEVTLVAPPRWERRLRTDAEGKLRFETPWAGRYVAEVIHTEASPGGSGDGAWQRLRYVSTLSFTVESGIAWTGK</sequence>
<comment type="caution">
    <text evidence="2">The sequence shown here is derived from an EMBL/GenBank/DDBJ whole genome shotgun (WGS) entry which is preliminary data.</text>
</comment>
<proteinExistence type="predicted"/>
<feature type="chain" id="PRO_5046030877" evidence="1">
    <location>
        <begin position="20"/>
        <end position="219"/>
    </location>
</feature>
<dbReference type="SUPFAM" id="SSF49478">
    <property type="entry name" value="Cna protein B-type domain"/>
    <property type="match status" value="1"/>
</dbReference>